<dbReference type="Proteomes" id="UP000197138">
    <property type="component" value="Unassembled WGS sequence"/>
</dbReference>
<evidence type="ECO:0000313" key="2">
    <source>
        <dbReference type="EMBL" id="OWM78227.1"/>
    </source>
</evidence>
<feature type="region of interest" description="Disordered" evidence="1">
    <location>
        <begin position="1"/>
        <end position="63"/>
    </location>
</feature>
<dbReference type="EMBL" id="MTKT01002501">
    <property type="protein sequence ID" value="OWM78227.1"/>
    <property type="molecule type" value="Genomic_DNA"/>
</dbReference>
<name>A0A218WZR0_PUNGR</name>
<sequence>MMTTGRKKKKQQPQPRSMISSSTAAKLRNPTRRLREDTPRLSNFGFARGSVGGSLMKQQKLPPQRTPLEVYTKTSSTISIKCRIKSEKQVQDRSCKNQWRKRGGARGIAATISGN</sequence>
<reference evidence="3" key="1">
    <citation type="journal article" date="2017" name="Plant J.">
        <title>The pomegranate (Punica granatum L.) genome and the genomics of punicalagin biosynthesis.</title>
        <authorList>
            <person name="Qin G."/>
            <person name="Xu C."/>
            <person name="Ming R."/>
            <person name="Tang H."/>
            <person name="Guyot R."/>
            <person name="Kramer E.M."/>
            <person name="Hu Y."/>
            <person name="Yi X."/>
            <person name="Qi Y."/>
            <person name="Xu X."/>
            <person name="Gao Z."/>
            <person name="Pan H."/>
            <person name="Jian J."/>
            <person name="Tian Y."/>
            <person name="Yue Z."/>
            <person name="Xu Y."/>
        </authorList>
    </citation>
    <scope>NUCLEOTIDE SEQUENCE [LARGE SCALE GENOMIC DNA]</scope>
    <source>
        <strain evidence="3">cv. Dabenzi</strain>
    </source>
</reference>
<evidence type="ECO:0000313" key="3">
    <source>
        <dbReference type="Proteomes" id="UP000197138"/>
    </source>
</evidence>
<evidence type="ECO:0000256" key="1">
    <source>
        <dbReference type="SAM" id="MobiDB-lite"/>
    </source>
</evidence>
<feature type="compositionally biased region" description="Basic residues" evidence="1">
    <location>
        <begin position="1"/>
        <end position="11"/>
    </location>
</feature>
<organism evidence="2 3">
    <name type="scientific">Punica granatum</name>
    <name type="common">Pomegranate</name>
    <dbReference type="NCBI Taxonomy" id="22663"/>
    <lineage>
        <taxon>Eukaryota</taxon>
        <taxon>Viridiplantae</taxon>
        <taxon>Streptophyta</taxon>
        <taxon>Embryophyta</taxon>
        <taxon>Tracheophyta</taxon>
        <taxon>Spermatophyta</taxon>
        <taxon>Magnoliopsida</taxon>
        <taxon>eudicotyledons</taxon>
        <taxon>Gunneridae</taxon>
        <taxon>Pentapetalae</taxon>
        <taxon>rosids</taxon>
        <taxon>malvids</taxon>
        <taxon>Myrtales</taxon>
        <taxon>Lythraceae</taxon>
        <taxon>Punica</taxon>
    </lineage>
</organism>
<dbReference type="AlphaFoldDB" id="A0A218WZR0"/>
<proteinExistence type="predicted"/>
<gene>
    <name evidence="2" type="ORF">CDL15_Pgr015046</name>
</gene>
<accession>A0A218WZR0</accession>
<feature type="region of interest" description="Disordered" evidence="1">
    <location>
        <begin position="93"/>
        <end position="115"/>
    </location>
</feature>
<protein>
    <submittedName>
        <fullName evidence="2">Uncharacterized protein</fullName>
    </submittedName>
</protein>
<comment type="caution">
    <text evidence="2">The sequence shown here is derived from an EMBL/GenBank/DDBJ whole genome shotgun (WGS) entry which is preliminary data.</text>
</comment>